<dbReference type="SUPFAM" id="SSF46955">
    <property type="entry name" value="Putative DNA-binding domain"/>
    <property type="match status" value="1"/>
</dbReference>
<keyword evidence="4" id="KW-1185">Reference proteome</keyword>
<dbReference type="EMBL" id="PHUF01000005">
    <property type="protein sequence ID" value="PKB14324.1"/>
    <property type="molecule type" value="Genomic_DNA"/>
</dbReference>
<dbReference type="PROSITE" id="PS50937">
    <property type="entry name" value="HTH_MERR_2"/>
    <property type="match status" value="1"/>
</dbReference>
<comment type="caution">
    <text evidence="3">The sequence shown here is derived from an EMBL/GenBank/DDBJ whole genome shotgun (WGS) entry which is preliminary data.</text>
</comment>
<dbReference type="PROSITE" id="PS00552">
    <property type="entry name" value="HTH_MERR_1"/>
    <property type="match status" value="1"/>
</dbReference>
<reference evidence="3 4" key="1">
    <citation type="submission" date="2017-11" db="EMBL/GenBank/DDBJ databases">
        <title>Genomic Encyclopedia of Type Strains, Phase III (KMG-III): the genomes of soil and plant-associated and newly described type strains.</title>
        <authorList>
            <person name="Whitman W."/>
        </authorList>
    </citation>
    <scope>NUCLEOTIDE SEQUENCE [LARGE SCALE GENOMIC DNA]</scope>
    <source>
        <strain evidence="3 4">CGMCC 1.12274</strain>
    </source>
</reference>
<sequence length="136" mass="15025">MKTQFTIGKLATATGVNIETIRYYERAGLIAPPARTDGNYRTYGEADITRLRFVKRTRDLGFTLEQVRALLGLSDQRERDCGTIDAMVIEHLAEVDRKIADLTALRRELADAVASCEGGTVAECRILETFSPTVGS</sequence>
<dbReference type="GO" id="GO:0003677">
    <property type="term" value="F:DNA binding"/>
    <property type="evidence" value="ECO:0007669"/>
    <property type="project" value="UniProtKB-KW"/>
</dbReference>
<dbReference type="PANTHER" id="PTHR30204">
    <property type="entry name" value="REDOX-CYCLING DRUG-SENSING TRANSCRIPTIONAL ACTIVATOR SOXR"/>
    <property type="match status" value="1"/>
</dbReference>
<dbReference type="AlphaFoldDB" id="A0A2N0H5X1"/>
<dbReference type="GO" id="GO:0003700">
    <property type="term" value="F:DNA-binding transcription factor activity"/>
    <property type="evidence" value="ECO:0007669"/>
    <property type="project" value="InterPro"/>
</dbReference>
<evidence type="ECO:0000313" key="4">
    <source>
        <dbReference type="Proteomes" id="UP000232587"/>
    </source>
</evidence>
<keyword evidence="1" id="KW-0238">DNA-binding</keyword>
<evidence type="ECO:0000256" key="1">
    <source>
        <dbReference type="ARBA" id="ARBA00023125"/>
    </source>
</evidence>
<organism evidence="3 4">
    <name type="scientific">Novosphingobium kunmingense</name>
    <dbReference type="NCBI Taxonomy" id="1211806"/>
    <lineage>
        <taxon>Bacteria</taxon>
        <taxon>Pseudomonadati</taxon>
        <taxon>Pseudomonadota</taxon>
        <taxon>Alphaproteobacteria</taxon>
        <taxon>Sphingomonadales</taxon>
        <taxon>Sphingomonadaceae</taxon>
        <taxon>Novosphingobium</taxon>
    </lineage>
</organism>
<dbReference type="Proteomes" id="UP000232587">
    <property type="component" value="Unassembled WGS sequence"/>
</dbReference>
<dbReference type="CDD" id="cd04785">
    <property type="entry name" value="HTH_CadR-PbrR-like"/>
    <property type="match status" value="1"/>
</dbReference>
<proteinExistence type="predicted"/>
<dbReference type="Gene3D" id="1.10.1660.10">
    <property type="match status" value="1"/>
</dbReference>
<dbReference type="InterPro" id="IPR047057">
    <property type="entry name" value="MerR_fam"/>
</dbReference>
<dbReference type="OrthoDB" id="9802944at2"/>
<dbReference type="PRINTS" id="PR00040">
    <property type="entry name" value="HTHMERR"/>
</dbReference>
<protein>
    <submittedName>
        <fullName evidence="3">MerR family transcriptional regulator</fullName>
    </submittedName>
</protein>
<dbReference type="InterPro" id="IPR000551">
    <property type="entry name" value="MerR-type_HTH_dom"/>
</dbReference>
<dbReference type="RefSeq" id="WP_100868129.1">
    <property type="nucleotide sequence ID" value="NZ_PHUF01000005.1"/>
</dbReference>
<evidence type="ECO:0000313" key="3">
    <source>
        <dbReference type="EMBL" id="PKB14324.1"/>
    </source>
</evidence>
<dbReference type="PANTHER" id="PTHR30204:SF92">
    <property type="entry name" value="HTH-TYPE TRANSCRIPTIONAL REGULATOR ZNTR"/>
    <property type="match status" value="1"/>
</dbReference>
<gene>
    <name evidence="3" type="ORF">B0I00_2956</name>
</gene>
<name>A0A2N0H5X1_9SPHN</name>
<feature type="domain" description="HTH merR-type" evidence="2">
    <location>
        <begin position="4"/>
        <end position="73"/>
    </location>
</feature>
<dbReference type="Pfam" id="PF13411">
    <property type="entry name" value="MerR_1"/>
    <property type="match status" value="1"/>
</dbReference>
<dbReference type="SMART" id="SM00422">
    <property type="entry name" value="HTH_MERR"/>
    <property type="match status" value="1"/>
</dbReference>
<dbReference type="InterPro" id="IPR009061">
    <property type="entry name" value="DNA-bd_dom_put_sf"/>
</dbReference>
<evidence type="ECO:0000259" key="2">
    <source>
        <dbReference type="PROSITE" id="PS50937"/>
    </source>
</evidence>
<accession>A0A2N0H5X1</accession>